<dbReference type="AlphaFoldDB" id="A0A3S5FHE4"/>
<keyword evidence="3" id="KW-1185">Reference proteome</keyword>
<organism evidence="2 3">
    <name type="scientific">Protopolystoma xenopodis</name>
    <dbReference type="NCBI Taxonomy" id="117903"/>
    <lineage>
        <taxon>Eukaryota</taxon>
        <taxon>Metazoa</taxon>
        <taxon>Spiralia</taxon>
        <taxon>Lophotrochozoa</taxon>
        <taxon>Platyhelminthes</taxon>
        <taxon>Monogenea</taxon>
        <taxon>Polyopisthocotylea</taxon>
        <taxon>Polystomatidea</taxon>
        <taxon>Polystomatidae</taxon>
        <taxon>Protopolystoma</taxon>
    </lineage>
</organism>
<evidence type="ECO:0000313" key="3">
    <source>
        <dbReference type="Proteomes" id="UP000784294"/>
    </source>
</evidence>
<sequence>MLLLLHPFIQPVGPGPADGGSPLRLGARLPAPDSPYRQVRAYEKHRPEKLSSGSRTKEATSAAPRIKETHRVDNQTDG</sequence>
<feature type="compositionally biased region" description="Basic and acidic residues" evidence="1">
    <location>
        <begin position="65"/>
        <end position="78"/>
    </location>
</feature>
<gene>
    <name evidence="2" type="ORF">PXEA_LOCUS37389</name>
</gene>
<name>A0A3S5FHE4_9PLAT</name>
<feature type="compositionally biased region" description="Basic and acidic residues" evidence="1">
    <location>
        <begin position="40"/>
        <end position="49"/>
    </location>
</feature>
<evidence type="ECO:0000313" key="2">
    <source>
        <dbReference type="EMBL" id="VEL43949.1"/>
    </source>
</evidence>
<dbReference type="EMBL" id="CAAALY010287230">
    <property type="protein sequence ID" value="VEL43949.1"/>
    <property type="molecule type" value="Genomic_DNA"/>
</dbReference>
<reference evidence="2" key="1">
    <citation type="submission" date="2018-11" db="EMBL/GenBank/DDBJ databases">
        <authorList>
            <consortium name="Pathogen Informatics"/>
        </authorList>
    </citation>
    <scope>NUCLEOTIDE SEQUENCE</scope>
</reference>
<evidence type="ECO:0000256" key="1">
    <source>
        <dbReference type="SAM" id="MobiDB-lite"/>
    </source>
</evidence>
<proteinExistence type="predicted"/>
<comment type="caution">
    <text evidence="2">The sequence shown here is derived from an EMBL/GenBank/DDBJ whole genome shotgun (WGS) entry which is preliminary data.</text>
</comment>
<dbReference type="Proteomes" id="UP000784294">
    <property type="component" value="Unassembled WGS sequence"/>
</dbReference>
<protein>
    <submittedName>
        <fullName evidence="2">Uncharacterized protein</fullName>
    </submittedName>
</protein>
<accession>A0A3S5FHE4</accession>
<feature type="region of interest" description="Disordered" evidence="1">
    <location>
        <begin position="8"/>
        <end position="78"/>
    </location>
</feature>